<dbReference type="InterPro" id="IPR012340">
    <property type="entry name" value="NA-bd_OB-fold"/>
</dbReference>
<dbReference type="PROSITE" id="PS00056">
    <property type="entry name" value="RIBOSOMAL_S17"/>
    <property type="match status" value="1"/>
</dbReference>
<dbReference type="GO" id="GO:0006412">
    <property type="term" value="P:translation"/>
    <property type="evidence" value="ECO:0007669"/>
    <property type="project" value="UniProtKB-UniRule"/>
</dbReference>
<evidence type="ECO:0000313" key="10">
    <source>
        <dbReference type="Proteomes" id="UP000034135"/>
    </source>
</evidence>
<keyword evidence="2 6" id="KW-0699">rRNA-binding</keyword>
<dbReference type="PANTHER" id="PTHR10744:SF1">
    <property type="entry name" value="SMALL RIBOSOMAL SUBUNIT PROTEIN US17M"/>
    <property type="match status" value="1"/>
</dbReference>
<reference evidence="9 10" key="1">
    <citation type="journal article" date="2015" name="Nature">
        <title>rRNA introns, odd ribosomes, and small enigmatic genomes across a large radiation of phyla.</title>
        <authorList>
            <person name="Brown C.T."/>
            <person name="Hug L.A."/>
            <person name="Thomas B.C."/>
            <person name="Sharon I."/>
            <person name="Castelle C.J."/>
            <person name="Singh A."/>
            <person name="Wilkins M.J."/>
            <person name="Williams K.H."/>
            <person name="Banfield J.F."/>
        </authorList>
    </citation>
    <scope>NUCLEOTIDE SEQUENCE [LARGE SCALE GENOMIC DNA]</scope>
</reference>
<dbReference type="GO" id="GO:0022627">
    <property type="term" value="C:cytosolic small ribosomal subunit"/>
    <property type="evidence" value="ECO:0007669"/>
    <property type="project" value="TreeGrafter"/>
</dbReference>
<dbReference type="GO" id="GO:0003735">
    <property type="term" value="F:structural constituent of ribosome"/>
    <property type="evidence" value="ECO:0007669"/>
    <property type="project" value="InterPro"/>
</dbReference>
<evidence type="ECO:0000256" key="4">
    <source>
        <dbReference type="ARBA" id="ARBA00022980"/>
    </source>
</evidence>
<dbReference type="InterPro" id="IPR019984">
    <property type="entry name" value="Ribosomal_uS17_bact/chlr"/>
</dbReference>
<evidence type="ECO:0000313" key="9">
    <source>
        <dbReference type="EMBL" id="KKS64934.1"/>
    </source>
</evidence>
<dbReference type="HAMAP" id="MF_01345_B">
    <property type="entry name" value="Ribosomal_uS17_B"/>
    <property type="match status" value="1"/>
</dbReference>
<evidence type="ECO:0000256" key="1">
    <source>
        <dbReference type="ARBA" id="ARBA00010254"/>
    </source>
</evidence>
<protein>
    <recommendedName>
        <fullName evidence="6">Small ribosomal subunit protein uS17</fullName>
    </recommendedName>
</protein>
<proteinExistence type="inferred from homology"/>
<evidence type="ECO:0000256" key="2">
    <source>
        <dbReference type="ARBA" id="ARBA00022730"/>
    </source>
</evidence>
<evidence type="ECO:0000256" key="6">
    <source>
        <dbReference type="HAMAP-Rule" id="MF_01345"/>
    </source>
</evidence>
<evidence type="ECO:0000256" key="7">
    <source>
        <dbReference type="RuleBase" id="RU003872"/>
    </source>
</evidence>
<keyword evidence="4 6" id="KW-0689">Ribosomal protein</keyword>
<dbReference type="Pfam" id="PF00366">
    <property type="entry name" value="Ribosomal_S17"/>
    <property type="match status" value="1"/>
</dbReference>
<dbReference type="GO" id="GO:0019843">
    <property type="term" value="F:rRNA binding"/>
    <property type="evidence" value="ECO:0007669"/>
    <property type="project" value="UniProtKB-UniRule"/>
</dbReference>
<dbReference type="EMBL" id="LCEB01000015">
    <property type="protein sequence ID" value="KKS64934.1"/>
    <property type="molecule type" value="Genomic_DNA"/>
</dbReference>
<evidence type="ECO:0000256" key="5">
    <source>
        <dbReference type="ARBA" id="ARBA00023274"/>
    </source>
</evidence>
<evidence type="ECO:0000256" key="3">
    <source>
        <dbReference type="ARBA" id="ARBA00022884"/>
    </source>
</evidence>
<dbReference type="InterPro" id="IPR019979">
    <property type="entry name" value="Ribosomal_uS17_CS"/>
</dbReference>
<gene>
    <name evidence="6" type="primary">rpsQ</name>
    <name evidence="9" type="ORF">UV33_C0015G0015</name>
</gene>
<sequence length="172" mass="19213">MAKTKVLSKTAKVSKKGPVKRIKEVKKQNVAMSGKGKIMRGLVLVAKLPMTVTVLVEYRKTHPLYGKSFRRSKKYLVHDEVGVKVGDIVEIRKVRPISKNKHFAVVKVAGQNIEAIVIGQLKEEAAEEIAAIMPEKIEESEEPKGPKEPKEPEVKESKTKRKKKGEKLVASH</sequence>
<feature type="compositionally biased region" description="Basic and acidic residues" evidence="8">
    <location>
        <begin position="142"/>
        <end position="157"/>
    </location>
</feature>
<evidence type="ECO:0000256" key="8">
    <source>
        <dbReference type="SAM" id="MobiDB-lite"/>
    </source>
</evidence>
<dbReference type="AlphaFoldDB" id="A0A0G1AVD7"/>
<dbReference type="Gene3D" id="2.40.50.140">
    <property type="entry name" value="Nucleic acid-binding proteins"/>
    <property type="match status" value="1"/>
</dbReference>
<accession>A0A0G1AVD7</accession>
<organism evidence="9 10">
    <name type="scientific">Candidatus Daviesbacteria bacterium GW2011_GWA1_42_6</name>
    <dbReference type="NCBI Taxonomy" id="1618420"/>
    <lineage>
        <taxon>Bacteria</taxon>
        <taxon>Candidatus Daviesiibacteriota</taxon>
    </lineage>
</organism>
<comment type="function">
    <text evidence="6">One of the primary rRNA binding proteins, it binds specifically to the 5'-end of 16S ribosomal RNA.</text>
</comment>
<dbReference type="NCBIfam" id="NF004123">
    <property type="entry name" value="PRK05610.1"/>
    <property type="match status" value="1"/>
</dbReference>
<keyword evidence="5 6" id="KW-0687">Ribonucleoprotein</keyword>
<name>A0A0G1AVD7_9BACT</name>
<dbReference type="PANTHER" id="PTHR10744">
    <property type="entry name" value="40S RIBOSOMAL PROTEIN S11 FAMILY MEMBER"/>
    <property type="match status" value="1"/>
</dbReference>
<dbReference type="PRINTS" id="PR00973">
    <property type="entry name" value="RIBOSOMALS17"/>
</dbReference>
<comment type="caution">
    <text evidence="9">The sequence shown here is derived from an EMBL/GenBank/DDBJ whole genome shotgun (WGS) entry which is preliminary data.</text>
</comment>
<dbReference type="CDD" id="cd00364">
    <property type="entry name" value="Ribosomal_uS17"/>
    <property type="match status" value="1"/>
</dbReference>
<feature type="region of interest" description="Disordered" evidence="8">
    <location>
        <begin position="132"/>
        <end position="172"/>
    </location>
</feature>
<dbReference type="SUPFAM" id="SSF50249">
    <property type="entry name" value="Nucleic acid-binding proteins"/>
    <property type="match status" value="1"/>
</dbReference>
<comment type="subunit">
    <text evidence="6">Part of the 30S ribosomal subunit.</text>
</comment>
<keyword evidence="3 6" id="KW-0694">RNA-binding</keyword>
<comment type="similarity">
    <text evidence="1 6 7">Belongs to the universal ribosomal protein uS17 family.</text>
</comment>
<dbReference type="InterPro" id="IPR000266">
    <property type="entry name" value="Ribosomal_uS17"/>
</dbReference>
<dbReference type="Proteomes" id="UP000034135">
    <property type="component" value="Unassembled WGS sequence"/>
</dbReference>